<comment type="function">
    <text evidence="12">Flavin transferase that catalyzes the transfer of the FMN moiety of FAD and its covalent binding to the hydroxyl group of a threonine residue in a target flavoprotein.</text>
</comment>
<dbReference type="Pfam" id="PF02424">
    <property type="entry name" value="ApbE"/>
    <property type="match status" value="1"/>
</dbReference>
<dbReference type="Gene3D" id="3.10.520.10">
    <property type="entry name" value="ApbE-like domains"/>
    <property type="match status" value="1"/>
</dbReference>
<evidence type="ECO:0000256" key="12">
    <source>
        <dbReference type="RuleBase" id="RU363002"/>
    </source>
</evidence>
<keyword evidence="12" id="KW-1003">Cell membrane</keyword>
<feature type="binding site" evidence="11">
    <location>
        <position position="175"/>
    </location>
    <ligand>
        <name>Mg(2+)</name>
        <dbReference type="ChEBI" id="CHEBI:18420"/>
    </ligand>
</feature>
<gene>
    <name evidence="13" type="ORF">SAMN02927921_00704</name>
</gene>
<evidence type="ECO:0000256" key="8">
    <source>
        <dbReference type="ARBA" id="ARBA00031306"/>
    </source>
</evidence>
<feature type="binding site" evidence="11">
    <location>
        <position position="298"/>
    </location>
    <ligand>
        <name>Mg(2+)</name>
        <dbReference type="ChEBI" id="CHEBI:18420"/>
    </ligand>
</feature>
<dbReference type="InterPro" id="IPR024932">
    <property type="entry name" value="ApbE"/>
</dbReference>
<proteinExistence type="inferred from homology"/>
<dbReference type="STRING" id="1150368.SAMN02927921_00704"/>
<dbReference type="EMBL" id="FPJE01000003">
    <property type="protein sequence ID" value="SFW25046.1"/>
    <property type="molecule type" value="Genomic_DNA"/>
</dbReference>
<dbReference type="PANTHER" id="PTHR30040">
    <property type="entry name" value="THIAMINE BIOSYNTHESIS LIPOPROTEIN APBE"/>
    <property type="match status" value="1"/>
</dbReference>
<evidence type="ECO:0000256" key="7">
    <source>
        <dbReference type="ARBA" id="ARBA00022842"/>
    </source>
</evidence>
<reference evidence="13 14" key="1">
    <citation type="submission" date="2016-11" db="EMBL/GenBank/DDBJ databases">
        <authorList>
            <person name="Jaros S."/>
            <person name="Januszkiewicz K."/>
            <person name="Wedrychowicz H."/>
        </authorList>
    </citation>
    <scope>NUCLEOTIDE SEQUENCE [LARGE SCALE GENOMIC DNA]</scope>
    <source>
        <strain evidence="13 14">CGMCC 1.12145</strain>
    </source>
</reference>
<evidence type="ECO:0000256" key="10">
    <source>
        <dbReference type="PIRNR" id="PIRNR006268"/>
    </source>
</evidence>
<evidence type="ECO:0000256" key="2">
    <source>
        <dbReference type="ARBA" id="ARBA00016337"/>
    </source>
</evidence>
<protein>
    <recommendedName>
        <fullName evidence="2 10">FAD:protein FMN transferase</fullName>
        <ecNumber evidence="1 10">2.7.1.180</ecNumber>
    </recommendedName>
    <alternativeName>
        <fullName evidence="8 10">Flavin transferase</fullName>
    </alternativeName>
</protein>
<dbReference type="AlphaFoldDB" id="A0A1K1MSX6"/>
<keyword evidence="12" id="KW-0997">Cell inner membrane</keyword>
<feature type="binding site" evidence="11">
    <location>
        <position position="294"/>
    </location>
    <ligand>
        <name>Mg(2+)</name>
        <dbReference type="ChEBI" id="CHEBI:18420"/>
    </ligand>
</feature>
<evidence type="ECO:0000256" key="3">
    <source>
        <dbReference type="ARBA" id="ARBA00022630"/>
    </source>
</evidence>
<dbReference type="GO" id="GO:0005886">
    <property type="term" value="C:plasma membrane"/>
    <property type="evidence" value="ECO:0007669"/>
    <property type="project" value="UniProtKB-SubCell"/>
</dbReference>
<keyword evidence="12" id="KW-0732">Signal</keyword>
<evidence type="ECO:0000313" key="14">
    <source>
        <dbReference type="Proteomes" id="UP000182248"/>
    </source>
</evidence>
<comment type="similarity">
    <text evidence="10 12">Belongs to the ApbE family.</text>
</comment>
<evidence type="ECO:0000256" key="6">
    <source>
        <dbReference type="ARBA" id="ARBA00022827"/>
    </source>
</evidence>
<evidence type="ECO:0000313" key="13">
    <source>
        <dbReference type="EMBL" id="SFW25046.1"/>
    </source>
</evidence>
<keyword evidence="3 10" id="KW-0285">Flavoprotein</keyword>
<evidence type="ECO:0000256" key="4">
    <source>
        <dbReference type="ARBA" id="ARBA00022679"/>
    </source>
</evidence>
<keyword evidence="12" id="KW-0472">Membrane</keyword>
<evidence type="ECO:0000256" key="9">
    <source>
        <dbReference type="ARBA" id="ARBA00048540"/>
    </source>
</evidence>
<dbReference type="PROSITE" id="PS51257">
    <property type="entry name" value="PROKAR_LIPOPROTEIN"/>
    <property type="match status" value="1"/>
</dbReference>
<keyword evidence="12 13" id="KW-0449">Lipoprotein</keyword>
<dbReference type="RefSeq" id="WP_245776978.1">
    <property type="nucleotide sequence ID" value="NZ_FPJE01000003.1"/>
</dbReference>
<accession>A0A1K1MSX6</accession>
<keyword evidence="6 10" id="KW-0274">FAD</keyword>
<dbReference type="PANTHER" id="PTHR30040:SF2">
    <property type="entry name" value="FAD:PROTEIN FMN TRANSFERASE"/>
    <property type="match status" value="1"/>
</dbReference>
<comment type="cofactor">
    <cofactor evidence="11">
        <name>Mg(2+)</name>
        <dbReference type="ChEBI" id="CHEBI:18420"/>
    </cofactor>
    <cofactor evidence="11">
        <name>Mn(2+)</name>
        <dbReference type="ChEBI" id="CHEBI:29035"/>
    </cofactor>
    <text evidence="11">Magnesium. Can also use manganese.</text>
</comment>
<keyword evidence="7 10" id="KW-0460">Magnesium</keyword>
<dbReference type="Proteomes" id="UP000182248">
    <property type="component" value="Unassembled WGS sequence"/>
</dbReference>
<name>A0A1K1MSX6_9FLAO</name>
<comment type="subcellular location">
    <subcellularLocation>
        <location evidence="12">Cell inner membrane</location>
        <topology evidence="12">Lipid-anchor</topology>
        <orientation evidence="12">Periplasmic side</orientation>
    </subcellularLocation>
</comment>
<evidence type="ECO:0000256" key="5">
    <source>
        <dbReference type="ARBA" id="ARBA00022723"/>
    </source>
</evidence>
<evidence type="ECO:0000256" key="11">
    <source>
        <dbReference type="PIRSR" id="PIRSR006268-2"/>
    </source>
</evidence>
<keyword evidence="14" id="KW-1185">Reference proteome</keyword>
<feature type="signal peptide" evidence="12">
    <location>
        <begin position="1"/>
        <end position="24"/>
    </location>
</feature>
<dbReference type="PIRSF" id="PIRSF006268">
    <property type="entry name" value="ApbE"/>
    <property type="match status" value="1"/>
</dbReference>
<feature type="chain" id="PRO_5011823288" description="FAD:protein FMN transferase" evidence="12">
    <location>
        <begin position="25"/>
        <end position="345"/>
    </location>
</feature>
<dbReference type="EC" id="2.7.1.180" evidence="1 10"/>
<dbReference type="GO" id="GO:0046872">
    <property type="term" value="F:metal ion binding"/>
    <property type="evidence" value="ECO:0007669"/>
    <property type="project" value="UniProtKB-UniRule"/>
</dbReference>
<keyword evidence="4 10" id="KW-0808">Transferase</keyword>
<dbReference type="SUPFAM" id="SSF143631">
    <property type="entry name" value="ApbE-like"/>
    <property type="match status" value="1"/>
</dbReference>
<evidence type="ECO:0000256" key="1">
    <source>
        <dbReference type="ARBA" id="ARBA00011955"/>
    </source>
</evidence>
<sequence length="345" mass="38690">MMVFRKLFSVLTIVLLLSSCFTGCQPVKKAEAVVIHGEAQGSTYTIRYITDHPEEDLKLAIDSILLSIDMSMSAYRPDSDISRINEGDSTIVVDENFRNVFLASQRIWEESSGSFDPTVGKLVRAWGFGPDHHRIPLDSTKVDSLLQYSGFDKVALAPDHTIRKKNRNIYFDFNAIAQGYTVDVIVDFFLDRGIENFIAEVGGELAAHGRNTEKDRDWIVGIDDPLQGDEERSFVAKIKLNDMGMATSGNYRKTVTDSVTGEKYVHTIDPISGYTRRGNVLSTTILAKDCMDADAYATTFMVMGLERAKEFLKGKPDVHAFILYLDDNNEMQKYMTAGFRSLIVD</sequence>
<dbReference type="GO" id="GO:0016740">
    <property type="term" value="F:transferase activity"/>
    <property type="evidence" value="ECO:0007669"/>
    <property type="project" value="UniProtKB-UniRule"/>
</dbReference>
<organism evidence="13 14">
    <name type="scientific">Sinomicrobium oceani</name>
    <dbReference type="NCBI Taxonomy" id="1150368"/>
    <lineage>
        <taxon>Bacteria</taxon>
        <taxon>Pseudomonadati</taxon>
        <taxon>Bacteroidota</taxon>
        <taxon>Flavobacteriia</taxon>
        <taxon>Flavobacteriales</taxon>
        <taxon>Flavobacteriaceae</taxon>
        <taxon>Sinomicrobium</taxon>
    </lineage>
</organism>
<keyword evidence="5 10" id="KW-0479">Metal-binding</keyword>
<dbReference type="InterPro" id="IPR003374">
    <property type="entry name" value="ApbE-like_sf"/>
</dbReference>
<comment type="catalytic activity">
    <reaction evidence="9 10 12">
        <text>L-threonyl-[protein] + FAD = FMN-L-threonyl-[protein] + AMP + H(+)</text>
        <dbReference type="Rhea" id="RHEA:36847"/>
        <dbReference type="Rhea" id="RHEA-COMP:11060"/>
        <dbReference type="Rhea" id="RHEA-COMP:11061"/>
        <dbReference type="ChEBI" id="CHEBI:15378"/>
        <dbReference type="ChEBI" id="CHEBI:30013"/>
        <dbReference type="ChEBI" id="CHEBI:57692"/>
        <dbReference type="ChEBI" id="CHEBI:74257"/>
        <dbReference type="ChEBI" id="CHEBI:456215"/>
        <dbReference type="EC" id="2.7.1.180"/>
    </reaction>
</comment>